<dbReference type="Proteomes" id="UP000494178">
    <property type="component" value="Unassembled WGS sequence"/>
</dbReference>
<dbReference type="RefSeq" id="WP_172586421.1">
    <property type="nucleotide sequence ID" value="NZ_BLAN01000120.1"/>
</dbReference>
<name>A0A6F9XVB6_9LACO</name>
<dbReference type="SUPFAM" id="SSF142795">
    <property type="entry name" value="CAC2185-like"/>
    <property type="match status" value="1"/>
</dbReference>
<organism evidence="1">
    <name type="scientific">Ligilactobacillus agilis</name>
    <dbReference type="NCBI Taxonomy" id="1601"/>
    <lineage>
        <taxon>Bacteria</taxon>
        <taxon>Bacillati</taxon>
        <taxon>Bacillota</taxon>
        <taxon>Bacilli</taxon>
        <taxon>Lactobacillales</taxon>
        <taxon>Lactobacillaceae</taxon>
        <taxon>Ligilactobacillus</taxon>
    </lineage>
</organism>
<evidence type="ECO:0000313" key="1">
    <source>
        <dbReference type="EMBL" id="GET09182.1"/>
    </source>
</evidence>
<comment type="caution">
    <text evidence="1">The sequence shown here is derived from an EMBL/GenBank/DDBJ whole genome shotgun (WGS) entry which is preliminary data.</text>
</comment>
<dbReference type="EMBL" id="BLAN01000120">
    <property type="protein sequence ID" value="GET09182.1"/>
    <property type="molecule type" value="Genomic_DNA"/>
</dbReference>
<gene>
    <name evidence="1" type="ORF">SY111_18060</name>
</gene>
<protein>
    <recommendedName>
        <fullName evidence="2">DUF1919 domain-containing protein</fullName>
    </recommendedName>
</protein>
<accession>A0A6F9XVB6</accession>
<proteinExistence type="predicted"/>
<reference evidence="1" key="1">
    <citation type="submission" date="2019-10" db="EMBL/GenBank/DDBJ databases">
        <title>Lactobacillus agilis SY111 Whole Genome Sequencing Project.</title>
        <authorList>
            <person name="Suzuki S."/>
            <person name="Endo A."/>
            <person name="Maeno S."/>
            <person name="Shiwa Y."/>
            <person name="Matsutani M."/>
            <person name="Kajikawa A."/>
        </authorList>
    </citation>
    <scope>NUCLEOTIDE SEQUENCE</scope>
    <source>
        <strain evidence="1">SY111</strain>
    </source>
</reference>
<dbReference type="AlphaFoldDB" id="A0A6F9XVB6"/>
<dbReference type="Pfam" id="PF08942">
    <property type="entry name" value="DUF1919"/>
    <property type="match status" value="1"/>
</dbReference>
<evidence type="ECO:0008006" key="2">
    <source>
        <dbReference type="Google" id="ProtNLM"/>
    </source>
</evidence>
<dbReference type="InterPro" id="IPR015037">
    <property type="entry name" value="DUF1919"/>
</dbReference>
<sequence>MPTYEGLRLKLLKFKRLKFANRRRKKLNKTDFTIISNNCWGGMLYESYNLPKQSPTVGLYFMASDYIKFVSNLHGYIEKDLKFIQPGESKWKDSEQIKNDVHFGEYPIGKLGDIEIFFLHYKDEEEALAKWQRRVKRINWDRLLIKFNDQNGCTLKDLNDFLSLPYKNKVFFTSNKWPNITNDRVIKISQFPKHKSIMASYEPFGSNKYLNIENLLNSL</sequence>
<dbReference type="InterPro" id="IPR037226">
    <property type="entry name" value="CAC2185-like_sf"/>
</dbReference>